<feature type="region of interest" description="Disordered" evidence="1">
    <location>
        <begin position="35"/>
        <end position="55"/>
    </location>
</feature>
<dbReference type="STRING" id="1035707.SAMN05216552_103737"/>
<dbReference type="Proteomes" id="UP000199391">
    <property type="component" value="Unassembled WGS sequence"/>
</dbReference>
<accession>A0A1I7LTC5</accession>
<keyword evidence="3" id="KW-1185">Reference proteome</keyword>
<organism evidence="2 3">
    <name type="scientific">Pseudoduganella namucuonensis</name>
    <dbReference type="NCBI Taxonomy" id="1035707"/>
    <lineage>
        <taxon>Bacteria</taxon>
        <taxon>Pseudomonadati</taxon>
        <taxon>Pseudomonadota</taxon>
        <taxon>Betaproteobacteria</taxon>
        <taxon>Burkholderiales</taxon>
        <taxon>Oxalobacteraceae</taxon>
        <taxon>Telluria group</taxon>
        <taxon>Pseudoduganella</taxon>
    </lineage>
</organism>
<dbReference type="EMBL" id="FPBO01000037">
    <property type="protein sequence ID" value="SFV12927.1"/>
    <property type="molecule type" value="Genomic_DNA"/>
</dbReference>
<reference evidence="3" key="1">
    <citation type="submission" date="2016-10" db="EMBL/GenBank/DDBJ databases">
        <authorList>
            <person name="Varghese N."/>
            <person name="Submissions S."/>
        </authorList>
    </citation>
    <scope>NUCLEOTIDE SEQUENCE [LARGE SCALE GENOMIC DNA]</scope>
    <source>
        <strain evidence="3">CGMCC 1.11014</strain>
    </source>
</reference>
<protein>
    <submittedName>
        <fullName evidence="2">Uncharacterized protein</fullName>
    </submittedName>
</protein>
<sequence length="55" mass="6223">MDARFQPPGKEAVRAWLRRQVGAARLPDAAQIRRELGWERAPAQQARQMPGTKPT</sequence>
<evidence type="ECO:0000256" key="1">
    <source>
        <dbReference type="SAM" id="MobiDB-lite"/>
    </source>
</evidence>
<evidence type="ECO:0000313" key="3">
    <source>
        <dbReference type="Proteomes" id="UP000199391"/>
    </source>
</evidence>
<evidence type="ECO:0000313" key="2">
    <source>
        <dbReference type="EMBL" id="SFV12927.1"/>
    </source>
</evidence>
<gene>
    <name evidence="2" type="ORF">SAMN05216552_103737</name>
</gene>
<dbReference type="AlphaFoldDB" id="A0A1I7LTC5"/>
<name>A0A1I7LTC5_9BURK</name>
<proteinExistence type="predicted"/>